<dbReference type="SMART" id="SM00829">
    <property type="entry name" value="PKS_ER"/>
    <property type="match status" value="1"/>
</dbReference>
<evidence type="ECO:0000256" key="3">
    <source>
        <dbReference type="ARBA" id="ARBA00022723"/>
    </source>
</evidence>
<dbReference type="Proteomes" id="UP001203852">
    <property type="component" value="Unassembled WGS sequence"/>
</dbReference>
<dbReference type="PANTHER" id="PTHR42940">
    <property type="entry name" value="ALCOHOL DEHYDROGENASE 1-RELATED"/>
    <property type="match status" value="1"/>
</dbReference>
<gene>
    <name evidence="8" type="ORF">EDD36DRAFT_487596</name>
</gene>
<evidence type="ECO:0000313" key="9">
    <source>
        <dbReference type="Proteomes" id="UP001203852"/>
    </source>
</evidence>
<dbReference type="Gene3D" id="3.90.180.10">
    <property type="entry name" value="Medium-chain alcohol dehydrogenases, catalytic domain"/>
    <property type="match status" value="1"/>
</dbReference>
<keyword evidence="3" id="KW-0479">Metal-binding</keyword>
<dbReference type="InterPro" id="IPR013154">
    <property type="entry name" value="ADH-like_N"/>
</dbReference>
<keyword evidence="4" id="KW-0862">Zinc</keyword>
<keyword evidence="9" id="KW-1185">Reference proteome</keyword>
<comment type="cofactor">
    <cofactor evidence="1">
        <name>Zn(2+)</name>
        <dbReference type="ChEBI" id="CHEBI:29105"/>
    </cofactor>
</comment>
<accession>A0AAN6ID07</accession>
<proteinExistence type="inferred from homology"/>
<organism evidence="8 9">
    <name type="scientific">Exophiala viscosa</name>
    <dbReference type="NCBI Taxonomy" id="2486360"/>
    <lineage>
        <taxon>Eukaryota</taxon>
        <taxon>Fungi</taxon>
        <taxon>Dikarya</taxon>
        <taxon>Ascomycota</taxon>
        <taxon>Pezizomycotina</taxon>
        <taxon>Eurotiomycetes</taxon>
        <taxon>Chaetothyriomycetidae</taxon>
        <taxon>Chaetothyriales</taxon>
        <taxon>Herpotrichiellaceae</taxon>
        <taxon>Exophiala</taxon>
    </lineage>
</organism>
<keyword evidence="5" id="KW-0560">Oxidoreductase</keyword>
<evidence type="ECO:0000256" key="5">
    <source>
        <dbReference type="ARBA" id="ARBA00023002"/>
    </source>
</evidence>
<evidence type="ECO:0000256" key="1">
    <source>
        <dbReference type="ARBA" id="ARBA00001947"/>
    </source>
</evidence>
<protein>
    <submittedName>
        <fullName evidence="8">Chaperonin 10-like protein</fullName>
    </submittedName>
</protein>
<dbReference type="SUPFAM" id="SSF51735">
    <property type="entry name" value="NAD(P)-binding Rossmann-fold domains"/>
    <property type="match status" value="1"/>
</dbReference>
<evidence type="ECO:0000256" key="4">
    <source>
        <dbReference type="ARBA" id="ARBA00022833"/>
    </source>
</evidence>
<sequence length="368" mass="38693">MATPSRHHAVIYDNPGTLSVKAVEVDTPEPGPGQVLIRLTHSGVCHSDYAVMMNGWKWLSDLKTKTQVGGHEGVGEVVKLGPGLATKTVQLGDRVGIKWFSSVCLECPACMVGLEGSCFRPTVSGYSVPGTFQEYVLAPANYVTPIPADLPSDVAAPLLCGGLTVYSAFLKTPARAGEWFVVSGAGGGLGHLACEIGSHGLGFRILGIDSAEKESLVKECGAEQFIAINKYPRGPEGDKAMADEVKRITGGGAAGVMVCTAAHAAYAQALNFLRFNGTLVCVGITEGDEVPIQSADPGKLIIGQLNITASSVGNRKEALDVLHMAARGVVKPRFTLHKPKELGDVFSRMAKGELLGRAVIALDANQWD</sequence>
<evidence type="ECO:0000259" key="7">
    <source>
        <dbReference type="SMART" id="SM00829"/>
    </source>
</evidence>
<dbReference type="EMBL" id="MU404354">
    <property type="protein sequence ID" value="KAI1612550.1"/>
    <property type="molecule type" value="Genomic_DNA"/>
</dbReference>
<dbReference type="Pfam" id="PF00107">
    <property type="entry name" value="ADH_zinc_N"/>
    <property type="match status" value="1"/>
</dbReference>
<dbReference type="PANTHER" id="PTHR42940:SF5">
    <property type="entry name" value="ALCOHOL DEHYDROGENASE 2"/>
    <property type="match status" value="1"/>
</dbReference>
<reference evidence="8" key="1">
    <citation type="journal article" date="2022" name="bioRxiv">
        <title>Deciphering the potential niche of two novel black yeast fungi from a biological soil crust based on their genomes, phenotypes, and melanin regulation.</title>
        <authorList>
            <consortium name="DOE Joint Genome Institute"/>
            <person name="Carr E.C."/>
            <person name="Barton Q."/>
            <person name="Grambo S."/>
            <person name="Sullivan M."/>
            <person name="Renfro C.M."/>
            <person name="Kuo A."/>
            <person name="Pangilinan J."/>
            <person name="Lipzen A."/>
            <person name="Keymanesh K."/>
            <person name="Savage E."/>
            <person name="Barry K."/>
            <person name="Grigoriev I.V."/>
            <person name="Riekhof W.R."/>
            <person name="Harris S.S."/>
        </authorList>
    </citation>
    <scope>NUCLEOTIDE SEQUENCE</scope>
    <source>
        <strain evidence="8">JF 03-4F</strain>
    </source>
</reference>
<comment type="caution">
    <text evidence="8">The sequence shown here is derived from an EMBL/GenBank/DDBJ whole genome shotgun (WGS) entry which is preliminary data.</text>
</comment>
<feature type="domain" description="Enoyl reductase (ER)" evidence="7">
    <location>
        <begin position="13"/>
        <end position="360"/>
    </location>
</feature>
<comment type="similarity">
    <text evidence="2">Belongs to the zinc-containing alcohol dehydrogenase family.</text>
</comment>
<dbReference type="InterPro" id="IPR013149">
    <property type="entry name" value="ADH-like_C"/>
</dbReference>
<dbReference type="Gene3D" id="3.40.50.720">
    <property type="entry name" value="NAD(P)-binding Rossmann-like Domain"/>
    <property type="match status" value="1"/>
</dbReference>
<dbReference type="InterPro" id="IPR011032">
    <property type="entry name" value="GroES-like_sf"/>
</dbReference>
<dbReference type="CDD" id="cd08297">
    <property type="entry name" value="CAD3"/>
    <property type="match status" value="1"/>
</dbReference>
<evidence type="ECO:0000313" key="8">
    <source>
        <dbReference type="EMBL" id="KAI1612550.1"/>
    </source>
</evidence>
<dbReference type="Pfam" id="PF08240">
    <property type="entry name" value="ADH_N"/>
    <property type="match status" value="1"/>
</dbReference>
<dbReference type="SUPFAM" id="SSF50129">
    <property type="entry name" value="GroES-like"/>
    <property type="match status" value="1"/>
</dbReference>
<dbReference type="InterPro" id="IPR036291">
    <property type="entry name" value="NAD(P)-bd_dom_sf"/>
</dbReference>
<evidence type="ECO:0000256" key="2">
    <source>
        <dbReference type="ARBA" id="ARBA00008072"/>
    </source>
</evidence>
<dbReference type="AlphaFoldDB" id="A0AAN6ID07"/>
<dbReference type="FunFam" id="3.40.50.720:FF:000039">
    <property type="entry name" value="Alcohol dehydrogenase AdhP"/>
    <property type="match status" value="1"/>
</dbReference>
<dbReference type="InterPro" id="IPR020843">
    <property type="entry name" value="ER"/>
</dbReference>
<dbReference type="GO" id="GO:0004022">
    <property type="term" value="F:alcohol dehydrogenase (NAD+) activity"/>
    <property type="evidence" value="ECO:0007669"/>
    <property type="project" value="TreeGrafter"/>
</dbReference>
<name>A0AAN6ID07_9EURO</name>
<dbReference type="GO" id="GO:0046872">
    <property type="term" value="F:metal ion binding"/>
    <property type="evidence" value="ECO:0007669"/>
    <property type="project" value="UniProtKB-KW"/>
</dbReference>
<dbReference type="GO" id="GO:0005737">
    <property type="term" value="C:cytoplasm"/>
    <property type="evidence" value="ECO:0007669"/>
    <property type="project" value="TreeGrafter"/>
</dbReference>
<keyword evidence="6" id="KW-0520">NAD</keyword>
<evidence type="ECO:0000256" key="6">
    <source>
        <dbReference type="ARBA" id="ARBA00023027"/>
    </source>
</evidence>